<proteinExistence type="predicted"/>
<keyword evidence="2" id="KW-0812">Transmembrane</keyword>
<organism evidence="3">
    <name type="scientific">Oppiella nova</name>
    <dbReference type="NCBI Taxonomy" id="334625"/>
    <lineage>
        <taxon>Eukaryota</taxon>
        <taxon>Metazoa</taxon>
        <taxon>Ecdysozoa</taxon>
        <taxon>Arthropoda</taxon>
        <taxon>Chelicerata</taxon>
        <taxon>Arachnida</taxon>
        <taxon>Acari</taxon>
        <taxon>Acariformes</taxon>
        <taxon>Sarcoptiformes</taxon>
        <taxon>Oribatida</taxon>
        <taxon>Brachypylina</taxon>
        <taxon>Oppioidea</taxon>
        <taxon>Oppiidae</taxon>
        <taxon>Oppiella</taxon>
    </lineage>
</organism>
<feature type="transmembrane region" description="Helical" evidence="2">
    <location>
        <begin position="118"/>
        <end position="137"/>
    </location>
</feature>
<dbReference type="OrthoDB" id="10442161at2759"/>
<evidence type="ECO:0000256" key="2">
    <source>
        <dbReference type="SAM" id="Phobius"/>
    </source>
</evidence>
<evidence type="ECO:0000313" key="3">
    <source>
        <dbReference type="EMBL" id="CAD7652287.1"/>
    </source>
</evidence>
<protein>
    <submittedName>
        <fullName evidence="3">Uncharacterized protein</fullName>
    </submittedName>
</protein>
<keyword evidence="2" id="KW-0472">Membrane</keyword>
<feature type="transmembrane region" description="Helical" evidence="2">
    <location>
        <begin position="91"/>
        <end position="112"/>
    </location>
</feature>
<reference evidence="3" key="1">
    <citation type="submission" date="2020-11" db="EMBL/GenBank/DDBJ databases">
        <authorList>
            <person name="Tran Van P."/>
        </authorList>
    </citation>
    <scope>NUCLEOTIDE SEQUENCE</scope>
</reference>
<dbReference type="EMBL" id="OC920199">
    <property type="protein sequence ID" value="CAD7652287.1"/>
    <property type="molecule type" value="Genomic_DNA"/>
</dbReference>
<feature type="transmembrane region" description="Helical" evidence="2">
    <location>
        <begin position="66"/>
        <end position="84"/>
    </location>
</feature>
<keyword evidence="4" id="KW-1185">Reference proteome</keyword>
<name>A0A7R9M4T8_9ACAR</name>
<feature type="region of interest" description="Disordered" evidence="1">
    <location>
        <begin position="229"/>
        <end position="248"/>
    </location>
</feature>
<evidence type="ECO:0000313" key="4">
    <source>
        <dbReference type="Proteomes" id="UP000728032"/>
    </source>
</evidence>
<dbReference type="AlphaFoldDB" id="A0A7R9M4T8"/>
<sequence>MLDKVLERTVMWKRWTLLALCCIGIASTIIISGVSLAIVDTIDSGDTNHTEEAVHTMTVAKSSAKIMIIVSTVITILVDIFAFFGGYKNSYYMTLTYIILMVLIGLGSILIGFRTECWYTTIFHFLILGLAYDLRLIKNKAFIHHHKQQLKEQERHKHWHKYAPVVVVTCGQPLTPGSPQFDGHLAHNQQQPYTINIQPAHPEHQQQYYAVGHSSDLWDMTRPRVSENLPPYPYLNDQDSKIMTKKMP</sequence>
<accession>A0A7R9M4T8</accession>
<dbReference type="Proteomes" id="UP000728032">
    <property type="component" value="Unassembled WGS sequence"/>
</dbReference>
<feature type="transmembrane region" description="Helical" evidence="2">
    <location>
        <begin position="15"/>
        <end position="39"/>
    </location>
</feature>
<evidence type="ECO:0000256" key="1">
    <source>
        <dbReference type="SAM" id="MobiDB-lite"/>
    </source>
</evidence>
<keyword evidence="2" id="KW-1133">Transmembrane helix</keyword>
<dbReference type="EMBL" id="CAJPVJ010005374">
    <property type="protein sequence ID" value="CAG2169474.1"/>
    <property type="molecule type" value="Genomic_DNA"/>
</dbReference>
<gene>
    <name evidence="3" type="ORF">ONB1V03_LOCUS8951</name>
</gene>